<evidence type="ECO:0000256" key="1">
    <source>
        <dbReference type="SAM" id="Coils"/>
    </source>
</evidence>
<gene>
    <name evidence="2" type="ORF">Aurca01_00079</name>
</gene>
<feature type="coiled-coil region" evidence="1">
    <location>
        <begin position="25"/>
        <end position="52"/>
    </location>
</feature>
<protein>
    <submittedName>
        <fullName evidence="2">Uncharacterized protein</fullName>
    </submittedName>
</protein>
<dbReference type="EMBL" id="PP179334">
    <property type="protein sequence ID" value="XAI71467.1"/>
    <property type="molecule type" value="Genomic_DNA"/>
</dbReference>
<organism evidence="2">
    <name type="scientific">Pseudomonas phage Aurca01</name>
    <dbReference type="NCBI Taxonomy" id="3138527"/>
    <lineage>
        <taxon>Viruses</taxon>
    </lineage>
</organism>
<accession>A0AAU6W4G0</accession>
<name>A0AAU6W4G0_9VIRU</name>
<proteinExistence type="predicted"/>
<evidence type="ECO:0000313" key="2">
    <source>
        <dbReference type="EMBL" id="XAI71467.1"/>
    </source>
</evidence>
<sequence length="57" mass="6436">MNLDKKKLRTQSERGFQVSNAPAVILSLLDEIELLRKECARLKEDNQALLENPGDAL</sequence>
<keyword evidence="1" id="KW-0175">Coiled coil</keyword>
<reference evidence="2" key="1">
    <citation type="journal article" date="2024" name="J. Gen. Virol.">
        <title>Novel phages of Pseudomonas syringae unveil numerous potential auxiliary metabolic genes.</title>
        <authorList>
            <person name="Feltin C."/>
            <person name="Garneau J.R."/>
            <person name="Morris C.E."/>
            <person name="Berard A."/>
            <person name="Torres-Barcelo C."/>
        </authorList>
    </citation>
    <scope>NUCLEOTIDE SEQUENCE</scope>
</reference>